<evidence type="ECO:0000256" key="2">
    <source>
        <dbReference type="ARBA" id="ARBA00005684"/>
    </source>
</evidence>
<dbReference type="EMBL" id="PSQG01000004">
    <property type="protein sequence ID" value="RCH45393.1"/>
    <property type="molecule type" value="Genomic_DNA"/>
</dbReference>
<evidence type="ECO:0000256" key="8">
    <source>
        <dbReference type="ARBA" id="ARBA00031423"/>
    </source>
</evidence>
<dbReference type="GO" id="GO:0004134">
    <property type="term" value="F:4-alpha-glucanotransferase activity"/>
    <property type="evidence" value="ECO:0007669"/>
    <property type="project" value="UniProtKB-EC"/>
</dbReference>
<dbReference type="NCBIfam" id="NF011080">
    <property type="entry name" value="PRK14508.1-3"/>
    <property type="match status" value="1"/>
</dbReference>
<evidence type="ECO:0000256" key="6">
    <source>
        <dbReference type="ARBA" id="ARBA00022679"/>
    </source>
</evidence>
<dbReference type="Proteomes" id="UP000253208">
    <property type="component" value="Unassembled WGS sequence"/>
</dbReference>
<evidence type="ECO:0000313" key="11">
    <source>
        <dbReference type="EMBL" id="RCH45393.1"/>
    </source>
</evidence>
<evidence type="ECO:0000256" key="1">
    <source>
        <dbReference type="ARBA" id="ARBA00000439"/>
    </source>
</evidence>
<protein>
    <recommendedName>
        <fullName evidence="4 10">4-alpha-glucanotransferase</fullName>
        <ecNumber evidence="3 10">2.4.1.25</ecNumber>
    </recommendedName>
    <alternativeName>
        <fullName evidence="8 10">Amylomaltase</fullName>
    </alternativeName>
    <alternativeName>
        <fullName evidence="9 10">Disproportionating enzyme</fullName>
    </alternativeName>
</protein>
<dbReference type="PANTHER" id="PTHR32438:SF5">
    <property type="entry name" value="4-ALPHA-GLUCANOTRANSFERASE DPE1, CHLOROPLASTIC_AMYLOPLASTIC"/>
    <property type="match status" value="1"/>
</dbReference>
<dbReference type="Gene3D" id="3.20.20.80">
    <property type="entry name" value="Glycosidases"/>
    <property type="match status" value="1"/>
</dbReference>
<sequence length="514" mass="59562">MRASGILLPVSSLPSKYGIGCFSEEAYEFVDQLARAGQKYWQILPLGPTGYGDSPYQSFSTFAGNPYFIDLEAFVKEGYLDKSDCEDCDWGTNESYVDYEKIYNSRFRLLRKAFENYDCETDQEYRKFVKENAAWLEDYSLYMAIKDSLNGISWIEWPTELKNREKAALAEEREKLAKEVGFYCFQQFCFFKQWTALKAYANAKGVEMIGDIPIYVAFDSADAWAQPELFQFDKENIPIGVAGCPPDAFSATGQLWGNPLYDWEYHKKTGYAWWTRRMANCMKLYDVVRIDHFRGFDEYYSIPYGDKTAEFGHWEKGPGMDLFRALEKNLGKLDVIAEDLGLLTDSVIEMVEESGFPGMKVLQFAFDENEDSPYLTHRYERNCIVYTGTHDNETTRGWFRNLSQHDRNFARAYIGCEGKHETAAVWSMIRAAMSSVADRCVIPVQDYLCLGNEARINEPSTLGDNWKWRMKKGQLNETIIQKIYKMTKLYGRLVKEETEEKEKTEADREKISDK</sequence>
<dbReference type="GO" id="GO:0005975">
    <property type="term" value="P:carbohydrate metabolic process"/>
    <property type="evidence" value="ECO:0007669"/>
    <property type="project" value="InterPro"/>
</dbReference>
<dbReference type="NCBIfam" id="TIGR00217">
    <property type="entry name" value="malQ"/>
    <property type="match status" value="1"/>
</dbReference>
<evidence type="ECO:0000313" key="12">
    <source>
        <dbReference type="Proteomes" id="UP000253208"/>
    </source>
</evidence>
<accession>A0A367G577</accession>
<comment type="catalytic activity">
    <reaction evidence="1 10">
        <text>Transfers a segment of a (1-&gt;4)-alpha-D-glucan to a new position in an acceptor, which may be glucose or a (1-&gt;4)-alpha-D-glucan.</text>
        <dbReference type="EC" id="2.4.1.25"/>
    </reaction>
</comment>
<dbReference type="InterPro" id="IPR003385">
    <property type="entry name" value="Glyco_hydro_77"/>
</dbReference>
<dbReference type="Pfam" id="PF02446">
    <property type="entry name" value="Glyco_hydro_77"/>
    <property type="match status" value="1"/>
</dbReference>
<dbReference type="PANTHER" id="PTHR32438">
    <property type="entry name" value="4-ALPHA-GLUCANOTRANSFERASE DPE1, CHLOROPLASTIC/AMYLOPLASTIC"/>
    <property type="match status" value="1"/>
</dbReference>
<evidence type="ECO:0000256" key="5">
    <source>
        <dbReference type="ARBA" id="ARBA00022676"/>
    </source>
</evidence>
<keyword evidence="7 10" id="KW-0119">Carbohydrate metabolism</keyword>
<evidence type="ECO:0000256" key="4">
    <source>
        <dbReference type="ARBA" id="ARBA00020295"/>
    </source>
</evidence>
<dbReference type="SUPFAM" id="SSF51445">
    <property type="entry name" value="(Trans)glycosidases"/>
    <property type="match status" value="1"/>
</dbReference>
<name>A0A367G577_9FIRM</name>
<evidence type="ECO:0000256" key="9">
    <source>
        <dbReference type="ARBA" id="ARBA00031501"/>
    </source>
</evidence>
<evidence type="ECO:0000256" key="7">
    <source>
        <dbReference type="ARBA" id="ARBA00023277"/>
    </source>
</evidence>
<comment type="caution">
    <text evidence="11">The sequence shown here is derived from an EMBL/GenBank/DDBJ whole genome shotgun (WGS) entry which is preliminary data.</text>
</comment>
<organism evidence="11 12">
    <name type="scientific">Blautia obeum</name>
    <dbReference type="NCBI Taxonomy" id="40520"/>
    <lineage>
        <taxon>Bacteria</taxon>
        <taxon>Bacillati</taxon>
        <taxon>Bacillota</taxon>
        <taxon>Clostridia</taxon>
        <taxon>Lachnospirales</taxon>
        <taxon>Lachnospiraceae</taxon>
        <taxon>Blautia</taxon>
    </lineage>
</organism>
<proteinExistence type="inferred from homology"/>
<gene>
    <name evidence="11" type="primary">malQ</name>
    <name evidence="11" type="ORF">C4886_03415</name>
</gene>
<keyword evidence="5 10" id="KW-0328">Glycosyltransferase</keyword>
<dbReference type="RefSeq" id="WP_092071385.1">
    <property type="nucleotide sequence ID" value="NZ_PSQG01000004.1"/>
</dbReference>
<reference evidence="11 12" key="1">
    <citation type="submission" date="2018-02" db="EMBL/GenBank/DDBJ databases">
        <title>Complete genome sequencing of Faecalibacterium prausnitzii strains isolated from the human gut.</title>
        <authorList>
            <person name="Fitzgerald B.C."/>
            <person name="Shkoporov A.N."/>
            <person name="Ross P.R."/>
            <person name="Hill C."/>
        </authorList>
    </citation>
    <scope>NUCLEOTIDE SEQUENCE [LARGE SCALE GENOMIC DNA]</scope>
    <source>
        <strain evidence="11 12">APC942/31-1</strain>
    </source>
</reference>
<evidence type="ECO:0000256" key="10">
    <source>
        <dbReference type="RuleBase" id="RU361207"/>
    </source>
</evidence>
<evidence type="ECO:0000256" key="3">
    <source>
        <dbReference type="ARBA" id="ARBA00012560"/>
    </source>
</evidence>
<dbReference type="AlphaFoldDB" id="A0A367G577"/>
<dbReference type="EC" id="2.4.1.25" evidence="3 10"/>
<keyword evidence="6 10" id="KW-0808">Transferase</keyword>
<comment type="similarity">
    <text evidence="2 10">Belongs to the disproportionating enzyme family.</text>
</comment>
<dbReference type="InterPro" id="IPR017853">
    <property type="entry name" value="GH"/>
</dbReference>